<accession>A0ABV8TTZ0</accession>
<reference evidence="3" key="1">
    <citation type="journal article" date="2019" name="Int. J. Syst. Evol. Microbiol.">
        <title>The Global Catalogue of Microorganisms (GCM) 10K type strain sequencing project: providing services to taxonomists for standard genome sequencing and annotation.</title>
        <authorList>
            <consortium name="The Broad Institute Genomics Platform"/>
            <consortium name="The Broad Institute Genome Sequencing Center for Infectious Disease"/>
            <person name="Wu L."/>
            <person name="Ma J."/>
        </authorList>
    </citation>
    <scope>NUCLEOTIDE SEQUENCE [LARGE SCALE GENOMIC DNA]</scope>
    <source>
        <strain evidence="3">IBRC-M 10908</strain>
    </source>
</reference>
<comment type="caution">
    <text evidence="2">The sequence shown here is derived from an EMBL/GenBank/DDBJ whole genome shotgun (WGS) entry which is preliminary data.</text>
</comment>
<keyword evidence="3" id="KW-1185">Reference proteome</keyword>
<dbReference type="Proteomes" id="UP001595823">
    <property type="component" value="Unassembled WGS sequence"/>
</dbReference>
<proteinExistence type="predicted"/>
<evidence type="ECO:0000256" key="1">
    <source>
        <dbReference type="SAM" id="MobiDB-lite"/>
    </source>
</evidence>
<gene>
    <name evidence="2" type="ORF">ACFPET_01620</name>
</gene>
<dbReference type="EMBL" id="JBHSDK010000002">
    <property type="protein sequence ID" value="MFC4333893.1"/>
    <property type="molecule type" value="Genomic_DNA"/>
</dbReference>
<protein>
    <submittedName>
        <fullName evidence="2">Uncharacterized protein</fullName>
    </submittedName>
</protein>
<sequence>MIDALDCTAPAQYRIVTETTYQYACGAHRHEVFRAYFQASDAPTIHDHTEDGHVCGDRPRPAAEVIR</sequence>
<evidence type="ECO:0000313" key="2">
    <source>
        <dbReference type="EMBL" id="MFC4333893.1"/>
    </source>
</evidence>
<name>A0ABV8TTZ0_9ACTN</name>
<feature type="region of interest" description="Disordered" evidence="1">
    <location>
        <begin position="48"/>
        <end position="67"/>
    </location>
</feature>
<evidence type="ECO:0000313" key="3">
    <source>
        <dbReference type="Proteomes" id="UP001595823"/>
    </source>
</evidence>
<organism evidence="2 3">
    <name type="scientific">Salininema proteolyticum</name>
    <dbReference type="NCBI Taxonomy" id="1607685"/>
    <lineage>
        <taxon>Bacteria</taxon>
        <taxon>Bacillati</taxon>
        <taxon>Actinomycetota</taxon>
        <taxon>Actinomycetes</taxon>
        <taxon>Glycomycetales</taxon>
        <taxon>Glycomycetaceae</taxon>
        <taxon>Salininema</taxon>
    </lineage>
</organism>
<dbReference type="RefSeq" id="WP_380617632.1">
    <property type="nucleotide sequence ID" value="NZ_JBHSDK010000002.1"/>
</dbReference>